<proteinExistence type="predicted"/>
<dbReference type="PROSITE" id="PS50158">
    <property type="entry name" value="ZF_CCHC"/>
    <property type="match status" value="1"/>
</dbReference>
<dbReference type="GO" id="GO:0003676">
    <property type="term" value="F:nucleic acid binding"/>
    <property type="evidence" value="ECO:0007669"/>
    <property type="project" value="InterPro"/>
</dbReference>
<accession>A0AAV2FZU7</accession>
<feature type="domain" description="CCHC-type" evidence="3">
    <location>
        <begin position="117"/>
        <end position="132"/>
    </location>
</feature>
<dbReference type="GO" id="GO:0008270">
    <property type="term" value="F:zinc ion binding"/>
    <property type="evidence" value="ECO:0007669"/>
    <property type="project" value="UniProtKB-KW"/>
</dbReference>
<dbReference type="Proteomes" id="UP001497516">
    <property type="component" value="Chromosome 7"/>
</dbReference>
<evidence type="ECO:0000256" key="1">
    <source>
        <dbReference type="PROSITE-ProRule" id="PRU00047"/>
    </source>
</evidence>
<dbReference type="InterPro" id="IPR036875">
    <property type="entry name" value="Znf_CCHC_sf"/>
</dbReference>
<sequence>MDYEQTAAGGPWMIGGHYLTVRPWRKGFNPKTAEVASTMVWARFTGIPIEFINTEVVERIASKIGRPVKVDRPTQNGDMGRFARVCVEVYLTNPLLSQFKIEGLTYCIEFEGLHQICTECGRYGHTVKTCPSLFKQPEKQLEKEQIELEEAAPKAPNPPKVYVEWMVAKPRSRKSVSKRTDITKIGQTQPPQSSRPSSGTRFDVLVEEEEEEEEEEEIGTPGTEVLAQDGLQGEVMMTDITIVEAPRVSTSEKPVEVPDSGVVQVANAKASMLTTKTIDKLVTVPVIQSVALPKEVSSNGMKHNKGQGKKRGETRGGSSVSA</sequence>
<keyword evidence="5" id="KW-1185">Reference proteome</keyword>
<dbReference type="InterPro" id="IPR001878">
    <property type="entry name" value="Znf_CCHC"/>
</dbReference>
<evidence type="ECO:0000313" key="4">
    <source>
        <dbReference type="EMBL" id="CAL1403060.1"/>
    </source>
</evidence>
<protein>
    <recommendedName>
        <fullName evidence="3">CCHC-type domain-containing protein</fullName>
    </recommendedName>
</protein>
<dbReference type="SUPFAM" id="SSF57756">
    <property type="entry name" value="Retrovirus zinc finger-like domains"/>
    <property type="match status" value="1"/>
</dbReference>
<feature type="compositionally biased region" description="Acidic residues" evidence="2">
    <location>
        <begin position="205"/>
        <end position="218"/>
    </location>
</feature>
<dbReference type="PANTHER" id="PTHR31286:SF99">
    <property type="entry name" value="DUF4283 DOMAIN-CONTAINING PROTEIN"/>
    <property type="match status" value="1"/>
</dbReference>
<keyword evidence="1" id="KW-0862">Zinc</keyword>
<dbReference type="AlphaFoldDB" id="A0AAV2FZU7"/>
<keyword evidence="1" id="KW-0479">Metal-binding</keyword>
<evidence type="ECO:0000256" key="2">
    <source>
        <dbReference type="SAM" id="MobiDB-lite"/>
    </source>
</evidence>
<keyword evidence="1" id="KW-0863">Zinc-finger</keyword>
<name>A0AAV2FZU7_9ROSI</name>
<feature type="region of interest" description="Disordered" evidence="2">
    <location>
        <begin position="292"/>
        <end position="322"/>
    </location>
</feature>
<evidence type="ECO:0000313" key="5">
    <source>
        <dbReference type="Proteomes" id="UP001497516"/>
    </source>
</evidence>
<feature type="region of interest" description="Disordered" evidence="2">
    <location>
        <begin position="174"/>
        <end position="221"/>
    </location>
</feature>
<gene>
    <name evidence="4" type="ORF">LTRI10_LOCUS43021</name>
</gene>
<feature type="compositionally biased region" description="Low complexity" evidence="2">
    <location>
        <begin position="186"/>
        <end position="201"/>
    </location>
</feature>
<dbReference type="InterPro" id="IPR040256">
    <property type="entry name" value="At4g02000-like"/>
</dbReference>
<organism evidence="4 5">
    <name type="scientific">Linum trigynum</name>
    <dbReference type="NCBI Taxonomy" id="586398"/>
    <lineage>
        <taxon>Eukaryota</taxon>
        <taxon>Viridiplantae</taxon>
        <taxon>Streptophyta</taxon>
        <taxon>Embryophyta</taxon>
        <taxon>Tracheophyta</taxon>
        <taxon>Spermatophyta</taxon>
        <taxon>Magnoliopsida</taxon>
        <taxon>eudicotyledons</taxon>
        <taxon>Gunneridae</taxon>
        <taxon>Pentapetalae</taxon>
        <taxon>rosids</taxon>
        <taxon>fabids</taxon>
        <taxon>Malpighiales</taxon>
        <taxon>Linaceae</taxon>
        <taxon>Linum</taxon>
    </lineage>
</organism>
<evidence type="ECO:0000259" key="3">
    <source>
        <dbReference type="PROSITE" id="PS50158"/>
    </source>
</evidence>
<dbReference type="PANTHER" id="PTHR31286">
    <property type="entry name" value="GLYCINE-RICH CELL WALL STRUCTURAL PROTEIN 1.8-LIKE"/>
    <property type="match status" value="1"/>
</dbReference>
<reference evidence="4 5" key="1">
    <citation type="submission" date="2024-04" db="EMBL/GenBank/DDBJ databases">
        <authorList>
            <person name="Fracassetti M."/>
        </authorList>
    </citation>
    <scope>NUCLEOTIDE SEQUENCE [LARGE SCALE GENOMIC DNA]</scope>
</reference>
<dbReference type="EMBL" id="OZ034820">
    <property type="protein sequence ID" value="CAL1403060.1"/>
    <property type="molecule type" value="Genomic_DNA"/>
</dbReference>